<dbReference type="EMBL" id="FNNF01000007">
    <property type="protein sequence ID" value="SDW22791.1"/>
    <property type="molecule type" value="Genomic_DNA"/>
</dbReference>
<evidence type="ECO:0008006" key="4">
    <source>
        <dbReference type="Google" id="ProtNLM"/>
    </source>
</evidence>
<evidence type="ECO:0000256" key="1">
    <source>
        <dbReference type="SAM" id="Phobius"/>
    </source>
</evidence>
<proteinExistence type="predicted"/>
<keyword evidence="1" id="KW-0812">Transmembrane</keyword>
<feature type="transmembrane region" description="Helical" evidence="1">
    <location>
        <begin position="131"/>
        <end position="152"/>
    </location>
</feature>
<dbReference type="STRING" id="1630.SAMN05216514_11365"/>
<feature type="transmembrane region" description="Helical" evidence="1">
    <location>
        <begin position="158"/>
        <end position="179"/>
    </location>
</feature>
<organism evidence="2 3">
    <name type="scientific">Kandleria vitulina</name>
    <dbReference type="NCBI Taxonomy" id="1630"/>
    <lineage>
        <taxon>Bacteria</taxon>
        <taxon>Bacillati</taxon>
        <taxon>Bacillota</taxon>
        <taxon>Erysipelotrichia</taxon>
        <taxon>Erysipelotrichales</taxon>
        <taxon>Coprobacillaceae</taxon>
        <taxon>Kandleria</taxon>
    </lineage>
</organism>
<gene>
    <name evidence="2" type="ORF">SAMN04487759_10732</name>
</gene>
<dbReference type="Proteomes" id="UP000182429">
    <property type="component" value="Unassembled WGS sequence"/>
</dbReference>
<keyword evidence="1" id="KW-0472">Membrane</keyword>
<feature type="transmembrane region" description="Helical" evidence="1">
    <location>
        <begin position="212"/>
        <end position="234"/>
    </location>
</feature>
<dbReference type="PANTHER" id="PTHR36434:SF1">
    <property type="entry name" value="MEMBRANE PROTEASE YUGP-RELATED"/>
    <property type="match status" value="1"/>
</dbReference>
<feature type="transmembrane region" description="Helical" evidence="1">
    <location>
        <begin position="15"/>
        <end position="35"/>
    </location>
</feature>
<dbReference type="eggNOG" id="COG2738">
    <property type="taxonomic scope" value="Bacteria"/>
</dbReference>
<evidence type="ECO:0000313" key="3">
    <source>
        <dbReference type="Proteomes" id="UP000182429"/>
    </source>
</evidence>
<accession>A0A1H2RTN8</accession>
<dbReference type="InterPro" id="IPR007395">
    <property type="entry name" value="Zn_peptidase_2"/>
</dbReference>
<keyword evidence="1" id="KW-1133">Transmembrane helix</keyword>
<dbReference type="Pfam" id="PF04298">
    <property type="entry name" value="Zn_peptidase_2"/>
    <property type="match status" value="1"/>
</dbReference>
<dbReference type="AlphaFoldDB" id="A0A1H2RTN8"/>
<sequence length="240" mass="26529">MLNLWYYSMMLRNPYYLIGTIFVGLAALLALYAQIKVKTTYARYKEVPNERGLTGAQVARMILDANGMADMPIYEVNGELSDHFDPSKKTINLSRDIYRGNSIASIAVAAHECGHAIQYNTNYRPIFFRNAIVPFANMGNYLGWIAIMIGLALGATKIAWVGFFLIIGILLFQVVTLPVEFNASARALHILDASFLTDDEYVGAKRMLSAAALTYVAAVISTIASMLRILLVIIGSSRND</sequence>
<protein>
    <recommendedName>
        <fullName evidence="4">Zn-dependent protease</fullName>
    </recommendedName>
</protein>
<name>A0A1H2RTN8_9FIRM</name>
<dbReference type="RefSeq" id="WP_074685923.1">
    <property type="nucleotide sequence ID" value="NZ_FNNF01000007.1"/>
</dbReference>
<evidence type="ECO:0000313" key="2">
    <source>
        <dbReference type="EMBL" id="SDW22791.1"/>
    </source>
</evidence>
<reference evidence="2 3" key="1">
    <citation type="submission" date="2016-10" db="EMBL/GenBank/DDBJ databases">
        <authorList>
            <person name="de Groot N.N."/>
        </authorList>
    </citation>
    <scope>NUCLEOTIDE SEQUENCE [LARGE SCALE GENOMIC DNA]</scope>
    <source>
        <strain evidence="2 3">S3b</strain>
    </source>
</reference>
<dbReference type="PANTHER" id="PTHR36434">
    <property type="entry name" value="MEMBRANE PROTEASE YUGP-RELATED"/>
    <property type="match status" value="1"/>
</dbReference>